<gene>
    <name evidence="7" type="ORF">BU24DRAFT_401916</name>
</gene>
<dbReference type="OrthoDB" id="272778at2759"/>
<feature type="transmembrane region" description="Helical" evidence="6">
    <location>
        <begin position="49"/>
        <end position="75"/>
    </location>
</feature>
<name>A0A6A5X8D8_9PLEO</name>
<evidence type="ECO:0000313" key="8">
    <source>
        <dbReference type="Proteomes" id="UP000799778"/>
    </source>
</evidence>
<dbReference type="Proteomes" id="UP000799778">
    <property type="component" value="Unassembled WGS sequence"/>
</dbReference>
<sequence>MITSGFTNAPVSQFLVFATVLGALAASLTDTRYLIHIQVVPHIWGYGQFWRFLTWQITFTNSTEVLFAVLGFYQLRVIERLWGSRKFASFLISTLPYTTLLPPLILTLVLRPLTFGRINHLPAGPTPIIFALLANYYAAIPYTYRYRISPYSSSPSPSSAPSNAGQSGPTTAAAGASASSIWQRSITLTSKSTSYLAPLQLALSQFPGSLLAAAVGWAIGTAYRRDVLPYATTAWRVPGWIVGEERKRGFEGLRARLDAEREREGGASGLASGILAGETGEAGEAGEARRRGAGAGGQQQQQRRTLGEMVAEQFRGRG</sequence>
<keyword evidence="4 6" id="KW-0472">Membrane</keyword>
<dbReference type="PANTHER" id="PTHR43066:SF21">
    <property type="entry name" value="UBIQUITIN-ASSOCIATED DOMAIN-CONTAINING PROTEIN 2"/>
    <property type="match status" value="1"/>
</dbReference>
<dbReference type="PANTHER" id="PTHR43066">
    <property type="entry name" value="RHOMBOID-RELATED PROTEIN"/>
    <property type="match status" value="1"/>
</dbReference>
<evidence type="ECO:0000256" key="6">
    <source>
        <dbReference type="SAM" id="Phobius"/>
    </source>
</evidence>
<evidence type="ECO:0000256" key="4">
    <source>
        <dbReference type="ARBA" id="ARBA00023136"/>
    </source>
</evidence>
<dbReference type="GO" id="GO:0004252">
    <property type="term" value="F:serine-type endopeptidase activity"/>
    <property type="evidence" value="ECO:0007669"/>
    <property type="project" value="TreeGrafter"/>
</dbReference>
<dbReference type="GeneID" id="54282907"/>
<evidence type="ECO:0000313" key="7">
    <source>
        <dbReference type="EMBL" id="KAF2009212.1"/>
    </source>
</evidence>
<dbReference type="SUPFAM" id="SSF144091">
    <property type="entry name" value="Rhomboid-like"/>
    <property type="match status" value="1"/>
</dbReference>
<dbReference type="GO" id="GO:0016020">
    <property type="term" value="C:membrane"/>
    <property type="evidence" value="ECO:0007669"/>
    <property type="project" value="UniProtKB-SubCell"/>
</dbReference>
<evidence type="ECO:0000256" key="2">
    <source>
        <dbReference type="ARBA" id="ARBA00022692"/>
    </source>
</evidence>
<organism evidence="7 8">
    <name type="scientific">Aaosphaeria arxii CBS 175.79</name>
    <dbReference type="NCBI Taxonomy" id="1450172"/>
    <lineage>
        <taxon>Eukaryota</taxon>
        <taxon>Fungi</taxon>
        <taxon>Dikarya</taxon>
        <taxon>Ascomycota</taxon>
        <taxon>Pezizomycotina</taxon>
        <taxon>Dothideomycetes</taxon>
        <taxon>Pleosporomycetidae</taxon>
        <taxon>Pleosporales</taxon>
        <taxon>Pleosporales incertae sedis</taxon>
        <taxon>Aaosphaeria</taxon>
    </lineage>
</organism>
<evidence type="ECO:0000256" key="5">
    <source>
        <dbReference type="SAM" id="MobiDB-lite"/>
    </source>
</evidence>
<feature type="region of interest" description="Disordered" evidence="5">
    <location>
        <begin position="259"/>
        <end position="318"/>
    </location>
</feature>
<keyword evidence="3 6" id="KW-1133">Transmembrane helix</keyword>
<dbReference type="EMBL" id="ML978079">
    <property type="protein sequence ID" value="KAF2009212.1"/>
    <property type="molecule type" value="Genomic_DNA"/>
</dbReference>
<dbReference type="InterPro" id="IPR035952">
    <property type="entry name" value="Rhomboid-like_sf"/>
</dbReference>
<dbReference type="RefSeq" id="XP_033377551.1">
    <property type="nucleotide sequence ID" value="XM_033525510.1"/>
</dbReference>
<dbReference type="AlphaFoldDB" id="A0A6A5X8D8"/>
<comment type="subcellular location">
    <subcellularLocation>
        <location evidence="1">Membrane</location>
        <topology evidence="1">Multi-pass membrane protein</topology>
    </subcellularLocation>
</comment>
<proteinExistence type="predicted"/>
<reference evidence="7" key="1">
    <citation type="journal article" date="2020" name="Stud. Mycol.">
        <title>101 Dothideomycetes genomes: a test case for predicting lifestyles and emergence of pathogens.</title>
        <authorList>
            <person name="Haridas S."/>
            <person name="Albert R."/>
            <person name="Binder M."/>
            <person name="Bloem J."/>
            <person name="Labutti K."/>
            <person name="Salamov A."/>
            <person name="Andreopoulos B."/>
            <person name="Baker S."/>
            <person name="Barry K."/>
            <person name="Bills G."/>
            <person name="Bluhm B."/>
            <person name="Cannon C."/>
            <person name="Castanera R."/>
            <person name="Culley D."/>
            <person name="Daum C."/>
            <person name="Ezra D."/>
            <person name="Gonzalez J."/>
            <person name="Henrissat B."/>
            <person name="Kuo A."/>
            <person name="Liang C."/>
            <person name="Lipzen A."/>
            <person name="Lutzoni F."/>
            <person name="Magnuson J."/>
            <person name="Mondo S."/>
            <person name="Nolan M."/>
            <person name="Ohm R."/>
            <person name="Pangilinan J."/>
            <person name="Park H.-J."/>
            <person name="Ramirez L."/>
            <person name="Alfaro M."/>
            <person name="Sun H."/>
            <person name="Tritt A."/>
            <person name="Yoshinaga Y."/>
            <person name="Zwiers L.-H."/>
            <person name="Turgeon B."/>
            <person name="Goodwin S."/>
            <person name="Spatafora J."/>
            <person name="Crous P."/>
            <person name="Grigoriev I."/>
        </authorList>
    </citation>
    <scope>NUCLEOTIDE SEQUENCE</scope>
    <source>
        <strain evidence="7">CBS 175.79</strain>
    </source>
</reference>
<feature type="transmembrane region" description="Helical" evidence="6">
    <location>
        <begin position="87"/>
        <end position="106"/>
    </location>
</feature>
<feature type="compositionally biased region" description="Low complexity" evidence="5">
    <location>
        <begin position="298"/>
        <end position="308"/>
    </location>
</feature>
<feature type="compositionally biased region" description="Low complexity" evidence="5">
    <location>
        <begin position="269"/>
        <end position="279"/>
    </location>
</feature>
<evidence type="ECO:0000256" key="3">
    <source>
        <dbReference type="ARBA" id="ARBA00022989"/>
    </source>
</evidence>
<keyword evidence="2 6" id="KW-0812">Transmembrane</keyword>
<protein>
    <recommendedName>
        <fullName evidence="9">Peptidase S54 rhomboid domain-containing protein</fullName>
    </recommendedName>
</protein>
<feature type="transmembrane region" description="Helical" evidence="6">
    <location>
        <begin position="126"/>
        <end position="144"/>
    </location>
</feature>
<accession>A0A6A5X8D8</accession>
<evidence type="ECO:0000256" key="1">
    <source>
        <dbReference type="ARBA" id="ARBA00004141"/>
    </source>
</evidence>
<keyword evidence="8" id="KW-1185">Reference proteome</keyword>
<evidence type="ECO:0008006" key="9">
    <source>
        <dbReference type="Google" id="ProtNLM"/>
    </source>
</evidence>